<dbReference type="GeneID" id="19160284"/>
<dbReference type="EMBL" id="AMWN01000004">
    <property type="protein sequence ID" value="EXJ88479.1"/>
    <property type="molecule type" value="Genomic_DNA"/>
</dbReference>
<dbReference type="Proteomes" id="UP000019484">
    <property type="component" value="Unassembled WGS sequence"/>
</dbReference>
<accession>W9Z1U5</accession>
<dbReference type="AlphaFoldDB" id="W9Z1U5"/>
<organism evidence="1 2">
    <name type="scientific">Capronia coronata CBS 617.96</name>
    <dbReference type="NCBI Taxonomy" id="1182541"/>
    <lineage>
        <taxon>Eukaryota</taxon>
        <taxon>Fungi</taxon>
        <taxon>Dikarya</taxon>
        <taxon>Ascomycota</taxon>
        <taxon>Pezizomycotina</taxon>
        <taxon>Eurotiomycetes</taxon>
        <taxon>Chaetothyriomycetidae</taxon>
        <taxon>Chaetothyriales</taxon>
        <taxon>Herpotrichiellaceae</taxon>
        <taxon>Capronia</taxon>
    </lineage>
</organism>
<gene>
    <name evidence="1" type="ORF">A1O1_05409</name>
</gene>
<keyword evidence="2" id="KW-1185">Reference proteome</keyword>
<evidence type="ECO:0008006" key="3">
    <source>
        <dbReference type="Google" id="ProtNLM"/>
    </source>
</evidence>
<dbReference type="OrthoDB" id="1699231at2759"/>
<comment type="caution">
    <text evidence="1">The sequence shown here is derived from an EMBL/GenBank/DDBJ whole genome shotgun (WGS) entry which is preliminary data.</text>
</comment>
<protein>
    <recommendedName>
        <fullName evidence="3">HAUS augmin-like complex subunit 3 N-terminal domain-containing protein</fullName>
    </recommendedName>
</protein>
<evidence type="ECO:0000313" key="2">
    <source>
        <dbReference type="Proteomes" id="UP000019484"/>
    </source>
</evidence>
<proteinExistence type="predicted"/>
<sequence length="491" mass="54565">MSLDHSWMNQLLQAARERNIVFSQAELDEIHATHPQSLLARWTHRNLFASDDALLSADELALWQRLEETQFAPTSKDVDEISIPTTEEDFRSAIAELNASTRTLERRTRILDSQNALASQLATSENACRGQRSRHRQYFNQKEAAEVQHVKFANDQLLGTVRADLQDQSDVVAKDVKSVHAIVADVLNADDRALDELNELSARRRPEPRTDTEAAKERVARLTAALQHFHTQAIKDRLDRTYLESLADSDLGATEAVSTDGVQDVQTDLGSLYTEIDDVATMFVSHEHSGHIQSTIFDIDRRAAEEQHAHTELGYSKLCSLTETLDTLYTRLKTLQSRRLALHDLRSQCQNIARPPSVPTAATRRDVPLHNSTLVSSSSQLGRDGEAAYPATSGLMGHFGLSSDSDGRTSIPLHEQIQTLAATLSAQSAEDVNKILDISGSVVRERQAALQRLSAGLNTRSEPDLDLEMRALEDQIAEGRAKLETATIRSR</sequence>
<evidence type="ECO:0000313" key="1">
    <source>
        <dbReference type="EMBL" id="EXJ88479.1"/>
    </source>
</evidence>
<dbReference type="HOGENOM" id="CLU_573684_0_0_1"/>
<name>W9Z1U5_9EURO</name>
<dbReference type="RefSeq" id="XP_007724485.1">
    <property type="nucleotide sequence ID" value="XM_007726295.1"/>
</dbReference>
<reference evidence="1 2" key="1">
    <citation type="submission" date="2013-03" db="EMBL/GenBank/DDBJ databases">
        <title>The Genome Sequence of Capronia coronata CBS 617.96.</title>
        <authorList>
            <consortium name="The Broad Institute Genomics Platform"/>
            <person name="Cuomo C."/>
            <person name="de Hoog S."/>
            <person name="Gorbushina A."/>
            <person name="Walker B."/>
            <person name="Young S.K."/>
            <person name="Zeng Q."/>
            <person name="Gargeya S."/>
            <person name="Fitzgerald M."/>
            <person name="Haas B."/>
            <person name="Abouelleil A."/>
            <person name="Allen A.W."/>
            <person name="Alvarado L."/>
            <person name="Arachchi H.M."/>
            <person name="Berlin A.M."/>
            <person name="Chapman S.B."/>
            <person name="Gainer-Dewar J."/>
            <person name="Goldberg J."/>
            <person name="Griggs A."/>
            <person name="Gujja S."/>
            <person name="Hansen M."/>
            <person name="Howarth C."/>
            <person name="Imamovic A."/>
            <person name="Ireland A."/>
            <person name="Larimer J."/>
            <person name="McCowan C."/>
            <person name="Murphy C."/>
            <person name="Pearson M."/>
            <person name="Poon T.W."/>
            <person name="Priest M."/>
            <person name="Roberts A."/>
            <person name="Saif S."/>
            <person name="Shea T."/>
            <person name="Sisk P."/>
            <person name="Sykes S."/>
            <person name="Wortman J."/>
            <person name="Nusbaum C."/>
            <person name="Birren B."/>
        </authorList>
    </citation>
    <scope>NUCLEOTIDE SEQUENCE [LARGE SCALE GENOMIC DNA]</scope>
    <source>
        <strain evidence="1 2">CBS 617.96</strain>
    </source>
</reference>
<dbReference type="eggNOG" id="ENOG502SC1V">
    <property type="taxonomic scope" value="Eukaryota"/>
</dbReference>